<dbReference type="OrthoDB" id="6278496at2"/>
<name>A0A5J4G3T2_9FLAO</name>
<evidence type="ECO:0000313" key="4">
    <source>
        <dbReference type="EMBL" id="GEQ87061.1"/>
    </source>
</evidence>
<dbReference type="RefSeq" id="WP_151894976.1">
    <property type="nucleotide sequence ID" value="NZ_BKCF01000005.1"/>
</dbReference>
<dbReference type="EMBL" id="BKCF01000005">
    <property type="protein sequence ID" value="GEQ87061.1"/>
    <property type="molecule type" value="Genomic_DNA"/>
</dbReference>
<evidence type="ECO:0000313" key="5">
    <source>
        <dbReference type="Proteomes" id="UP000326994"/>
    </source>
</evidence>
<keyword evidence="5" id="KW-1185">Reference proteome</keyword>
<reference evidence="4 5" key="1">
    <citation type="submission" date="2019-08" db="EMBL/GenBank/DDBJ databases">
        <title>Ulvibacter marinistellae sp. nov., isolated from a starfish, Patiria pectinifera.</title>
        <authorList>
            <person name="Kawano K."/>
            <person name="Ushijima N."/>
            <person name="Kihara M."/>
            <person name="Itoh H."/>
        </authorList>
    </citation>
    <scope>NUCLEOTIDE SEQUENCE [LARGE SCALE GENOMIC DNA]</scope>
    <source>
        <strain evidence="4 5">KK4</strain>
    </source>
</reference>
<dbReference type="AlphaFoldDB" id="A0A5J4G3T2"/>
<feature type="domain" description="Secretion system C-terminal sorting" evidence="3">
    <location>
        <begin position="499"/>
        <end position="567"/>
    </location>
</feature>
<dbReference type="Pfam" id="PF18962">
    <property type="entry name" value="Por_Secre_tail"/>
    <property type="match status" value="1"/>
</dbReference>
<dbReference type="InterPro" id="IPR021615">
    <property type="entry name" value="Omp28"/>
</dbReference>
<feature type="signal peptide" evidence="2">
    <location>
        <begin position="1"/>
        <end position="20"/>
    </location>
</feature>
<organism evidence="4 5">
    <name type="scientific">Patiriisocius marinistellae</name>
    <dbReference type="NCBI Taxonomy" id="2494560"/>
    <lineage>
        <taxon>Bacteria</taxon>
        <taxon>Pseudomonadati</taxon>
        <taxon>Bacteroidota</taxon>
        <taxon>Flavobacteriia</taxon>
        <taxon>Flavobacteriales</taxon>
        <taxon>Flavobacteriaceae</taxon>
        <taxon>Patiriisocius</taxon>
    </lineage>
</organism>
<evidence type="ECO:0000256" key="2">
    <source>
        <dbReference type="SAM" id="SignalP"/>
    </source>
</evidence>
<sequence length="569" mass="60781">MSKKLHLLGTALLMSAGMFAQTIVGTAPENKNVILEEFTGIKCTFCPDGHARANAFKATDPDNIFLINIHAGSFAIPSAGQPDFRTPFGEAIASQSQLAGYPAGTINRHAFPGQQQNGSPAGATAQGRGTWATTGASWLNEPSYLNMGVEAEIDMATNIMTVHIEGYYTGDSPESTNKLNFAVVQNNTTGPQTGGGAGNNYNHNHRLIDMPLGQWGMEITTTTANSFVDETFTYTIPADNNGVAIDITELEFVAFMTETNQEIITGIGGVPTYTNVAIANDVSLLNVEEIDAPCDANDITPTIEIRNLGATTITSLDINYTINGGPQETYTYTGNLTSFQYETIEIDEAAYTISEDNTIVFTIANDDDNSNNELTAEFSAPALGTGNSTLSITADQYANEISFRIYNSTGDIVESGALTSANNNSTVTFNIALDTEDCFKLELRDSYGDGVPGGRALLEDLNGVILADLDGNFTSTNSRNFNADGVLGLGDNNISNITIYPNPANTQLNISNADNSTIEIYNILGQVMMTKSNISLNEALNVSQLVTGTYLVKISNGTTITTKKFIIAR</sequence>
<dbReference type="Proteomes" id="UP000326994">
    <property type="component" value="Unassembled WGS sequence"/>
</dbReference>
<dbReference type="InterPro" id="IPR013783">
    <property type="entry name" value="Ig-like_fold"/>
</dbReference>
<accession>A0A5J4G3T2</accession>
<gene>
    <name evidence="4" type="ORF">ULMS_25690</name>
</gene>
<comment type="caution">
    <text evidence="4">The sequence shown here is derived from an EMBL/GenBank/DDBJ whole genome shotgun (WGS) entry which is preliminary data.</text>
</comment>
<dbReference type="NCBIfam" id="TIGR04183">
    <property type="entry name" value="Por_Secre_tail"/>
    <property type="match status" value="1"/>
</dbReference>
<evidence type="ECO:0000259" key="3">
    <source>
        <dbReference type="Pfam" id="PF18962"/>
    </source>
</evidence>
<evidence type="ECO:0000256" key="1">
    <source>
        <dbReference type="ARBA" id="ARBA00022729"/>
    </source>
</evidence>
<dbReference type="InterPro" id="IPR026444">
    <property type="entry name" value="Secre_tail"/>
</dbReference>
<keyword evidence="1 2" id="KW-0732">Signal</keyword>
<dbReference type="Pfam" id="PF11551">
    <property type="entry name" value="Omp28"/>
    <property type="match status" value="1"/>
</dbReference>
<feature type="chain" id="PRO_5023901167" description="Secretion system C-terminal sorting domain-containing protein" evidence="2">
    <location>
        <begin position="21"/>
        <end position="569"/>
    </location>
</feature>
<dbReference type="Gene3D" id="2.60.40.10">
    <property type="entry name" value="Immunoglobulins"/>
    <property type="match status" value="1"/>
</dbReference>
<protein>
    <recommendedName>
        <fullName evidence="3">Secretion system C-terminal sorting domain-containing protein</fullName>
    </recommendedName>
</protein>
<proteinExistence type="predicted"/>